<accession>A0A6J4I7Z9</accession>
<organism evidence="4">
    <name type="scientific">uncultured Armatimonadetes bacterium</name>
    <dbReference type="NCBI Taxonomy" id="157466"/>
    <lineage>
        <taxon>Bacteria</taxon>
        <taxon>Bacillati</taxon>
        <taxon>Armatimonadota</taxon>
        <taxon>environmental samples</taxon>
    </lineage>
</organism>
<sequence length="676" mass="72486">MRPFGPSPIKGFLVKRFLPVAALLLPLLVSQPAVRAAQKGATSLTPVPARSADAFVDAMGVCTHWGYPDTPYGFAYEQVKKLLGDLGVRHVRDGFHPREEDLFQTYGIRTTVIVGPTQPIGKTVQTLKENVHLVAMVEGPNEVDLFPTSANYNGKGFPEGPRNFQNDLYAALKADPATRRLPVIAPSTARNDSNLRLAPLRAFDHTVMHSYAGGQMPSRSLEGRDVNNVANAYRILGTGADLKPIVVTESGYHTALGSSVVLGGAQPGVSERAQAKYLPRHFCEYWNAGIARTFTYEFIDEFPDYDKSEHEATNAEACFGIVKRDGKPKPAYHALKNLIALLREGTWNPRAKTWDTPRVAPRALSFRLSGDTADVHHTLLQKSDGDFYLILWREVSSFDTAARKDIRNPDAAVTLHLGSPVRSAAVYRPGQGSQALKAVASPSRSIALSVPDELLVVRLTPAKATDAKAPTAPARLTSATTGTTATLRWSPARDDAKVAGYFVTRMGRLVGRTAVPTFADAGLTPGTGYTYSVAAFDAAGNLSPVLSGVVRTREVFPDLAVTDVGWTPAGPKPGDAVTFTATITNRGTAPTSAGTVHGVAFFVDGTFVSWSDTFRDALAPGASRTVTANNGPKGTSAWPLTPGPHTVRAVLDDLNRITESDETNNVREKPLAGVAP</sequence>
<evidence type="ECO:0000256" key="1">
    <source>
        <dbReference type="SAM" id="MobiDB-lite"/>
    </source>
</evidence>
<dbReference type="Gene3D" id="2.60.40.10">
    <property type="entry name" value="Immunoglobulins"/>
    <property type="match status" value="2"/>
</dbReference>
<dbReference type="Pfam" id="PF07705">
    <property type="entry name" value="CARDB"/>
    <property type="match status" value="1"/>
</dbReference>
<dbReference type="Gene3D" id="3.20.20.80">
    <property type="entry name" value="Glycosidases"/>
    <property type="match status" value="1"/>
</dbReference>
<dbReference type="SUPFAM" id="SSF49265">
    <property type="entry name" value="Fibronectin type III"/>
    <property type="match status" value="1"/>
</dbReference>
<evidence type="ECO:0000313" key="4">
    <source>
        <dbReference type="EMBL" id="CAA9244948.1"/>
    </source>
</evidence>
<evidence type="ECO:0000259" key="3">
    <source>
        <dbReference type="PROSITE" id="PS50853"/>
    </source>
</evidence>
<dbReference type="InterPro" id="IPR017853">
    <property type="entry name" value="GH"/>
</dbReference>
<gene>
    <name evidence="4" type="ORF">AVDCRST_MAG63-1615</name>
</gene>
<feature type="compositionally biased region" description="Polar residues" evidence="1">
    <location>
        <begin position="624"/>
        <end position="633"/>
    </location>
</feature>
<reference evidence="4" key="1">
    <citation type="submission" date="2020-02" db="EMBL/GenBank/DDBJ databases">
        <authorList>
            <person name="Meier V. D."/>
        </authorList>
    </citation>
    <scope>NUCLEOTIDE SEQUENCE</scope>
    <source>
        <strain evidence="4">AVDCRST_MAG63</strain>
    </source>
</reference>
<dbReference type="InterPro" id="IPR013783">
    <property type="entry name" value="Ig-like_fold"/>
</dbReference>
<feature type="chain" id="PRO_5026663762" evidence="2">
    <location>
        <begin position="37"/>
        <end position="676"/>
    </location>
</feature>
<dbReference type="SMART" id="SM00060">
    <property type="entry name" value="FN3"/>
    <property type="match status" value="1"/>
</dbReference>
<evidence type="ECO:0000256" key="2">
    <source>
        <dbReference type="SAM" id="SignalP"/>
    </source>
</evidence>
<feature type="region of interest" description="Disordered" evidence="1">
    <location>
        <begin position="624"/>
        <end position="644"/>
    </location>
</feature>
<dbReference type="InterPro" id="IPR036116">
    <property type="entry name" value="FN3_sf"/>
</dbReference>
<dbReference type="InterPro" id="IPR011635">
    <property type="entry name" value="CARDB"/>
</dbReference>
<proteinExistence type="predicted"/>
<dbReference type="CDD" id="cd00063">
    <property type="entry name" value="FN3"/>
    <property type="match status" value="1"/>
</dbReference>
<keyword evidence="2" id="KW-0732">Signal</keyword>
<protein>
    <submittedName>
        <fullName evidence="4">GH119</fullName>
    </submittedName>
</protein>
<feature type="domain" description="Fibronectin type-III" evidence="3">
    <location>
        <begin position="469"/>
        <end position="555"/>
    </location>
</feature>
<dbReference type="EMBL" id="CADCTO010000208">
    <property type="protein sequence ID" value="CAA9244948.1"/>
    <property type="molecule type" value="Genomic_DNA"/>
</dbReference>
<dbReference type="AlphaFoldDB" id="A0A6J4I7Z9"/>
<dbReference type="SUPFAM" id="SSF51445">
    <property type="entry name" value="(Trans)glycosidases"/>
    <property type="match status" value="1"/>
</dbReference>
<feature type="signal peptide" evidence="2">
    <location>
        <begin position="1"/>
        <end position="36"/>
    </location>
</feature>
<dbReference type="PROSITE" id="PS50853">
    <property type="entry name" value="FN3"/>
    <property type="match status" value="1"/>
</dbReference>
<name>A0A6J4I7Z9_9BACT</name>
<dbReference type="InterPro" id="IPR003961">
    <property type="entry name" value="FN3_dom"/>
</dbReference>